<name>A0A9P8VEC4_9PEZI</name>
<dbReference type="Proteomes" id="UP000770015">
    <property type="component" value="Unassembled WGS sequence"/>
</dbReference>
<sequence length="564" mass="63691">MALAPDVETYLQGVPWPRSNVLNVNEDDPVERYFDLHAYYGSDDNMSLGRSETSSVRTPGLVSDATSPSVVSDSSAADVPLETDQLPRGRGSTRKRLEDARMQDGNIIWPRTDPGQRLPRDSILHLPPADARAANGNKKSTRRPSSPPSRHVKNPAETAQVRKVGACIKCRIEKLKCSDGGICHSCEHKYGTPLCERTCLRKTLVEAAKHTTPVRYTGMRWEQEQHLLKTRCAVNRGFRQVYLTFSESDLHAPHLQAIFQQCHSLDEATEGMEVWAFPRERVPSHEQLIGWAESQIRYERDTGLSFGFESSVEAFVMKYTKAGSSSTLPQLGLLKKIHHLGCMYRIWRMDELFCRTSDSPHVHALPAMISAELRQIVRKALESLERDILVELDKFLKPSGIPSKARAPMWAALWQLIFVLKGLTKTFYEAGDPIDAHPDFYICRMATEEVLVAVLSFYGSHYRQASNLQVGLDCSSISSSKMRHSLTDAFQRARLDRGAFHAEVLASEDYLDSLVRILVVDHEVKRLGRRRNRGRAQPQPMAVASSPDTYDSEEDEMVMMMEEY</sequence>
<keyword evidence="3" id="KW-1185">Reference proteome</keyword>
<dbReference type="OrthoDB" id="5426982at2759"/>
<evidence type="ECO:0000313" key="2">
    <source>
        <dbReference type="EMBL" id="KAH6689159.1"/>
    </source>
</evidence>
<feature type="compositionally biased region" description="Low complexity" evidence="1">
    <location>
        <begin position="62"/>
        <end position="80"/>
    </location>
</feature>
<reference evidence="2" key="1">
    <citation type="journal article" date="2021" name="Nat. Commun.">
        <title>Genetic determinants of endophytism in the Arabidopsis root mycobiome.</title>
        <authorList>
            <person name="Mesny F."/>
            <person name="Miyauchi S."/>
            <person name="Thiergart T."/>
            <person name="Pickel B."/>
            <person name="Atanasova L."/>
            <person name="Karlsson M."/>
            <person name="Huettel B."/>
            <person name="Barry K.W."/>
            <person name="Haridas S."/>
            <person name="Chen C."/>
            <person name="Bauer D."/>
            <person name="Andreopoulos W."/>
            <person name="Pangilinan J."/>
            <person name="LaButti K."/>
            <person name="Riley R."/>
            <person name="Lipzen A."/>
            <person name="Clum A."/>
            <person name="Drula E."/>
            <person name="Henrissat B."/>
            <person name="Kohler A."/>
            <person name="Grigoriev I.V."/>
            <person name="Martin F.M."/>
            <person name="Hacquard S."/>
        </authorList>
    </citation>
    <scope>NUCLEOTIDE SEQUENCE</scope>
    <source>
        <strain evidence="2">MPI-SDFR-AT-0117</strain>
    </source>
</reference>
<dbReference type="AlphaFoldDB" id="A0A9P8VEC4"/>
<evidence type="ECO:0000256" key="1">
    <source>
        <dbReference type="SAM" id="MobiDB-lite"/>
    </source>
</evidence>
<protein>
    <submittedName>
        <fullName evidence="2">Uncharacterized protein</fullName>
    </submittedName>
</protein>
<comment type="caution">
    <text evidence="2">The sequence shown here is derived from an EMBL/GenBank/DDBJ whole genome shotgun (WGS) entry which is preliminary data.</text>
</comment>
<feature type="compositionally biased region" description="Polar residues" evidence="1">
    <location>
        <begin position="48"/>
        <end position="57"/>
    </location>
</feature>
<feature type="region of interest" description="Disordered" evidence="1">
    <location>
        <begin position="530"/>
        <end position="553"/>
    </location>
</feature>
<feature type="region of interest" description="Disordered" evidence="1">
    <location>
        <begin position="48"/>
        <end position="158"/>
    </location>
</feature>
<accession>A0A9P8VEC4</accession>
<organism evidence="2 3">
    <name type="scientific">Plectosphaerella plurivora</name>
    <dbReference type="NCBI Taxonomy" id="936078"/>
    <lineage>
        <taxon>Eukaryota</taxon>
        <taxon>Fungi</taxon>
        <taxon>Dikarya</taxon>
        <taxon>Ascomycota</taxon>
        <taxon>Pezizomycotina</taxon>
        <taxon>Sordariomycetes</taxon>
        <taxon>Hypocreomycetidae</taxon>
        <taxon>Glomerellales</taxon>
        <taxon>Plectosphaerellaceae</taxon>
        <taxon>Plectosphaerella</taxon>
    </lineage>
</organism>
<gene>
    <name evidence="2" type="ORF">F5X68DRAFT_275132</name>
</gene>
<proteinExistence type="predicted"/>
<dbReference type="EMBL" id="JAGSXJ010000008">
    <property type="protein sequence ID" value="KAH6689159.1"/>
    <property type="molecule type" value="Genomic_DNA"/>
</dbReference>
<evidence type="ECO:0000313" key="3">
    <source>
        <dbReference type="Proteomes" id="UP000770015"/>
    </source>
</evidence>